<dbReference type="Gene3D" id="3.30.70.1560">
    <property type="entry name" value="Alpha-L RNA-binding motif"/>
    <property type="match status" value="1"/>
</dbReference>
<dbReference type="InterPro" id="IPR000748">
    <property type="entry name" value="PsdUridine_synth_RsuA/RluB/E/F"/>
</dbReference>
<dbReference type="GO" id="GO:0000455">
    <property type="term" value="P:enzyme-directed rRNA pseudouridine synthesis"/>
    <property type="evidence" value="ECO:0007669"/>
    <property type="project" value="UniProtKB-ARBA"/>
</dbReference>
<dbReference type="SUPFAM" id="SSF55120">
    <property type="entry name" value="Pseudouridine synthase"/>
    <property type="match status" value="1"/>
</dbReference>
<dbReference type="Pfam" id="PF00849">
    <property type="entry name" value="PseudoU_synth_2"/>
    <property type="match status" value="1"/>
</dbReference>
<gene>
    <name evidence="7" type="ORF">GN277_12225</name>
</gene>
<comment type="caution">
    <text evidence="7">The sequence shown here is derived from an EMBL/GenBank/DDBJ whole genome shotgun (WGS) entry which is preliminary data.</text>
</comment>
<keyword evidence="3 5" id="KW-0413">Isomerase</keyword>
<dbReference type="InterPro" id="IPR020094">
    <property type="entry name" value="TruA/RsuA/RluB/E/F_N"/>
</dbReference>
<evidence type="ECO:0000256" key="2">
    <source>
        <dbReference type="ARBA" id="ARBA00022884"/>
    </source>
</evidence>
<dbReference type="InterPro" id="IPR020103">
    <property type="entry name" value="PsdUridine_synth_cat_dom_sf"/>
</dbReference>
<dbReference type="PANTHER" id="PTHR47683:SF4">
    <property type="entry name" value="PSEUDOURIDINE SYNTHASE"/>
    <property type="match status" value="1"/>
</dbReference>
<dbReference type="GO" id="GO:0005829">
    <property type="term" value="C:cytosol"/>
    <property type="evidence" value="ECO:0007669"/>
    <property type="project" value="UniProtKB-ARBA"/>
</dbReference>
<evidence type="ECO:0000313" key="8">
    <source>
        <dbReference type="Proteomes" id="UP000460412"/>
    </source>
</evidence>
<keyword evidence="2 4" id="KW-0694">RNA-binding</keyword>
<dbReference type="EC" id="5.4.99.-" evidence="5"/>
<comment type="similarity">
    <text evidence="1 5">Belongs to the pseudouridine synthase RsuA family.</text>
</comment>
<evidence type="ECO:0000256" key="1">
    <source>
        <dbReference type="ARBA" id="ARBA00008348"/>
    </source>
</evidence>
<dbReference type="InterPro" id="IPR002942">
    <property type="entry name" value="S4_RNA-bd"/>
</dbReference>
<accession>A0A7X3MH25</accession>
<dbReference type="CDD" id="cd00165">
    <property type="entry name" value="S4"/>
    <property type="match status" value="1"/>
</dbReference>
<feature type="domain" description="RNA-binding S4" evidence="6">
    <location>
        <begin position="3"/>
        <end position="61"/>
    </location>
</feature>
<dbReference type="GO" id="GO:0120159">
    <property type="term" value="F:rRNA pseudouridine synthase activity"/>
    <property type="evidence" value="ECO:0007669"/>
    <property type="project" value="UniProtKB-ARBA"/>
</dbReference>
<proteinExistence type="inferred from homology"/>
<evidence type="ECO:0000256" key="3">
    <source>
        <dbReference type="ARBA" id="ARBA00023235"/>
    </source>
</evidence>
<dbReference type="AlphaFoldDB" id="A0A7X3MH25"/>
<dbReference type="InterPro" id="IPR042092">
    <property type="entry name" value="PsdUridine_s_RsuA/RluB/E/F_cat"/>
</dbReference>
<evidence type="ECO:0000256" key="5">
    <source>
        <dbReference type="RuleBase" id="RU003887"/>
    </source>
</evidence>
<keyword evidence="8" id="KW-1185">Reference proteome</keyword>
<evidence type="ECO:0000313" key="7">
    <source>
        <dbReference type="EMBL" id="MXP76130.1"/>
    </source>
</evidence>
<dbReference type="EMBL" id="WUQX01000001">
    <property type="protein sequence ID" value="MXP76130.1"/>
    <property type="molecule type" value="Genomic_DNA"/>
</dbReference>
<protein>
    <recommendedName>
        <fullName evidence="5">Pseudouridine synthase</fullName>
        <ecNumber evidence="5">5.4.99.-</ecNumber>
    </recommendedName>
</protein>
<dbReference type="InterPro" id="IPR006145">
    <property type="entry name" value="PsdUridine_synth_RsuA/RluA"/>
</dbReference>
<dbReference type="Gene3D" id="3.30.70.580">
    <property type="entry name" value="Pseudouridine synthase I, catalytic domain, N-terminal subdomain"/>
    <property type="match status" value="1"/>
</dbReference>
<dbReference type="Pfam" id="PF01479">
    <property type="entry name" value="S4"/>
    <property type="match status" value="1"/>
</dbReference>
<dbReference type="Proteomes" id="UP000460412">
    <property type="component" value="Unassembled WGS sequence"/>
</dbReference>
<dbReference type="GO" id="GO:0003723">
    <property type="term" value="F:RNA binding"/>
    <property type="evidence" value="ECO:0007669"/>
    <property type="project" value="UniProtKB-KW"/>
</dbReference>
<dbReference type="SMART" id="SM00363">
    <property type="entry name" value="S4"/>
    <property type="match status" value="1"/>
</dbReference>
<dbReference type="InterPro" id="IPR050343">
    <property type="entry name" value="RsuA_PseudoU_synthase"/>
</dbReference>
<dbReference type="FunFam" id="3.30.70.1560:FF:000001">
    <property type="entry name" value="Pseudouridine synthase"/>
    <property type="match status" value="1"/>
</dbReference>
<dbReference type="SUPFAM" id="SSF55174">
    <property type="entry name" value="Alpha-L RNA-binding motif"/>
    <property type="match status" value="1"/>
</dbReference>
<evidence type="ECO:0000259" key="6">
    <source>
        <dbReference type="SMART" id="SM00363"/>
    </source>
</evidence>
<dbReference type="InterPro" id="IPR018496">
    <property type="entry name" value="PsdUridine_synth_RsuA/RluB_CS"/>
</dbReference>
<evidence type="ECO:0000256" key="4">
    <source>
        <dbReference type="PROSITE-ProRule" id="PRU00182"/>
    </source>
</evidence>
<name>A0A7X3MH25_9FIRM</name>
<sequence length="248" mass="28281">MMIRLDKYLADMGLGTRQEVKKKIRKGMVLVNQETIKSPDCKIREGVDLVSVEGRIISYVAYEYYMLNKPAGVVSATEDSRNQTVVDLLQTKRRKDLFPVGRLDKDTEGLLLITNDGGLAHRLLAPRRHVDKTYYAEIQGCVTKEDVRLFREGIDIGTDGREELTMPAILELITSGEESKVRLTIQEGKYHQVKRMFEALGKEVTYLKRERMGPLTLDENLKTGEYRQLTDEELEGLKELENVGDKNA</sequence>
<dbReference type="PROSITE" id="PS01149">
    <property type="entry name" value="PSI_RSU"/>
    <property type="match status" value="1"/>
</dbReference>
<reference evidence="7 8" key="1">
    <citation type="submission" date="2019-12" db="EMBL/GenBank/DDBJ databases">
        <title>Sporaefaciens musculi gen. nov., sp. nov., a novel bacterium isolated from the caecum of an obese mouse.</title>
        <authorList>
            <person name="Rasmussen T.S."/>
            <person name="Streidl T."/>
            <person name="Hitch T.C.A."/>
            <person name="Wortmann E."/>
            <person name="Deptula P."/>
            <person name="Hansen M."/>
            <person name="Nielsen D.S."/>
            <person name="Clavel T."/>
            <person name="Vogensen F.K."/>
        </authorList>
    </citation>
    <scope>NUCLEOTIDE SEQUENCE [LARGE SCALE GENOMIC DNA]</scope>
    <source>
        <strain evidence="7 8">WCA-9-b2</strain>
    </source>
</reference>
<dbReference type="NCBIfam" id="TIGR00093">
    <property type="entry name" value="pseudouridine synthase"/>
    <property type="match status" value="1"/>
</dbReference>
<dbReference type="InterPro" id="IPR036986">
    <property type="entry name" value="S4_RNA-bd_sf"/>
</dbReference>
<dbReference type="PROSITE" id="PS50889">
    <property type="entry name" value="S4"/>
    <property type="match status" value="1"/>
</dbReference>
<organism evidence="7 8">
    <name type="scientific">Sporofaciens musculi</name>
    <dbReference type="NCBI Taxonomy" id="2681861"/>
    <lineage>
        <taxon>Bacteria</taxon>
        <taxon>Bacillati</taxon>
        <taxon>Bacillota</taxon>
        <taxon>Clostridia</taxon>
        <taxon>Lachnospirales</taxon>
        <taxon>Lachnospiraceae</taxon>
        <taxon>Sporofaciens</taxon>
    </lineage>
</organism>
<dbReference type="CDD" id="cd02553">
    <property type="entry name" value="PseudoU_synth_RsuA"/>
    <property type="match status" value="1"/>
</dbReference>
<dbReference type="PANTHER" id="PTHR47683">
    <property type="entry name" value="PSEUDOURIDINE SYNTHASE FAMILY PROTEIN-RELATED"/>
    <property type="match status" value="1"/>
</dbReference>
<dbReference type="Gene3D" id="3.10.290.10">
    <property type="entry name" value="RNA-binding S4 domain"/>
    <property type="match status" value="1"/>
</dbReference>